<evidence type="ECO:0000313" key="16">
    <source>
        <dbReference type="Proteomes" id="UP000183794"/>
    </source>
</evidence>
<dbReference type="EMBL" id="FPLD01000051">
    <property type="protein sequence ID" value="SGY95621.1"/>
    <property type="molecule type" value="Genomic_DNA"/>
</dbReference>
<dbReference type="InterPro" id="IPR013833">
    <property type="entry name" value="Cyt_c_oxidase_su3_a-hlx"/>
</dbReference>
<keyword evidence="6 11" id="KW-1133">Transmembrane helix</keyword>
<name>A0A090IJD3_9GAMM</name>
<evidence type="ECO:0000256" key="1">
    <source>
        <dbReference type="ARBA" id="ARBA00004141"/>
    </source>
</evidence>
<feature type="transmembrane region" description="Helical" evidence="11">
    <location>
        <begin position="96"/>
        <end position="116"/>
    </location>
</feature>
<evidence type="ECO:0000256" key="4">
    <source>
        <dbReference type="ARBA" id="ARBA00022692"/>
    </source>
</evidence>
<dbReference type="Proteomes" id="UP000182660">
    <property type="component" value="Unassembled WGS sequence"/>
</dbReference>
<dbReference type="GeneID" id="61295429"/>
<dbReference type="PROSITE" id="PS50253">
    <property type="entry name" value="COX3"/>
    <property type="match status" value="1"/>
</dbReference>
<accession>A0A090IJD3</accession>
<dbReference type="SUPFAM" id="SSF81452">
    <property type="entry name" value="Cytochrome c oxidase subunit III-like"/>
    <property type="match status" value="1"/>
</dbReference>
<dbReference type="InterPro" id="IPR035973">
    <property type="entry name" value="Cyt_c_oxidase_su3-like_sf"/>
</dbReference>
<dbReference type="HOGENOM" id="CLU_044071_0_0_6"/>
<comment type="subcellular location">
    <subcellularLocation>
        <location evidence="10">Cell membrane</location>
        <topology evidence="10">Multi-pass membrane protein</topology>
    </subcellularLocation>
    <subcellularLocation>
        <location evidence="1">Membrane</location>
        <topology evidence="1">Multi-pass membrane protein</topology>
    </subcellularLocation>
</comment>
<dbReference type="EMBL" id="FPLJ01000039">
    <property type="protein sequence ID" value="SGY88570.1"/>
    <property type="molecule type" value="Genomic_DNA"/>
</dbReference>
<dbReference type="FunFam" id="1.20.120.80:FF:000003">
    <property type="entry name" value="Cytochrome c oxidase subunit 3"/>
    <property type="match status" value="1"/>
</dbReference>
<dbReference type="AlphaFoldDB" id="A0A090IJD3"/>
<evidence type="ECO:0000256" key="3">
    <source>
        <dbReference type="ARBA" id="ARBA00012949"/>
    </source>
</evidence>
<dbReference type="PATRIC" id="fig|80854.5.peg.3629"/>
<evidence type="ECO:0000256" key="8">
    <source>
        <dbReference type="ARBA" id="ARBA00031400"/>
    </source>
</evidence>
<feature type="transmembrane region" description="Helical" evidence="11">
    <location>
        <begin position="161"/>
        <end position="182"/>
    </location>
</feature>
<proteinExistence type="inferred from homology"/>
<feature type="domain" description="Heme-copper oxidase subunit III family profile" evidence="12">
    <location>
        <begin position="10"/>
        <end position="298"/>
    </location>
</feature>
<evidence type="ECO:0000256" key="9">
    <source>
        <dbReference type="ARBA" id="ARBA00031625"/>
    </source>
</evidence>
<dbReference type="Proteomes" id="UP000183794">
    <property type="component" value="Unassembled WGS sequence"/>
</dbReference>
<dbReference type="OrthoDB" id="9810850at2"/>
<dbReference type="PANTHER" id="PTHR11403:SF7">
    <property type="entry name" value="CYTOCHROME C OXIDASE SUBUNIT 3"/>
    <property type="match status" value="1"/>
</dbReference>
<dbReference type="InterPro" id="IPR000298">
    <property type="entry name" value="Cyt_c_oxidase-like_su3"/>
</dbReference>
<feature type="transmembrane region" description="Helical" evidence="11">
    <location>
        <begin position="194"/>
        <end position="213"/>
    </location>
</feature>
<reference evidence="14 16" key="2">
    <citation type="submission" date="2016-11" db="EMBL/GenBank/DDBJ databases">
        <authorList>
            <person name="Jaros S."/>
            <person name="Januszkiewicz K."/>
            <person name="Wedrychowicz H."/>
        </authorList>
    </citation>
    <scope>NUCLEOTIDE SEQUENCE [LARGE SCALE GENOMIC DNA]</scope>
    <source>
        <strain evidence="14">NVI 5450</strain>
    </source>
</reference>
<keyword evidence="7 11" id="KW-0472">Membrane</keyword>
<dbReference type="InterPro" id="IPR033945">
    <property type="entry name" value="Cyt_c_oxase_su3_dom"/>
</dbReference>
<evidence type="ECO:0000256" key="5">
    <source>
        <dbReference type="ARBA" id="ARBA00022967"/>
    </source>
</evidence>
<evidence type="ECO:0000256" key="11">
    <source>
        <dbReference type="SAM" id="Phobius"/>
    </source>
</evidence>
<evidence type="ECO:0000256" key="10">
    <source>
        <dbReference type="RuleBase" id="RU003376"/>
    </source>
</evidence>
<feature type="transmembrane region" description="Helical" evidence="11">
    <location>
        <begin position="279"/>
        <end position="297"/>
    </location>
</feature>
<dbReference type="Gene3D" id="1.20.120.80">
    <property type="entry name" value="Cytochrome c oxidase, subunit III, four-helix bundle"/>
    <property type="match status" value="1"/>
</dbReference>
<dbReference type="GO" id="GO:0004129">
    <property type="term" value="F:cytochrome-c oxidase activity"/>
    <property type="evidence" value="ECO:0007669"/>
    <property type="project" value="UniProtKB-EC"/>
</dbReference>
<dbReference type="KEGG" id="mvs:MVIS_3431"/>
<dbReference type="PANTHER" id="PTHR11403">
    <property type="entry name" value="CYTOCHROME C OXIDASE SUBUNIT III"/>
    <property type="match status" value="1"/>
</dbReference>
<dbReference type="GO" id="GO:0019646">
    <property type="term" value="P:aerobic electron transport chain"/>
    <property type="evidence" value="ECO:0007669"/>
    <property type="project" value="InterPro"/>
</dbReference>
<feature type="transmembrane region" description="Helical" evidence="11">
    <location>
        <begin position="21"/>
        <end position="41"/>
    </location>
</feature>
<keyword evidence="15" id="KW-1185">Reference proteome</keyword>
<reference evidence="13 15" key="1">
    <citation type="submission" date="2016-11" db="EMBL/GenBank/DDBJ databases">
        <authorList>
            <person name="Klemetsen T."/>
        </authorList>
    </citation>
    <scope>NUCLEOTIDE SEQUENCE [LARGE SCALE GENOMIC DNA]</scope>
    <source>
        <strain evidence="13">MT 2528</strain>
    </source>
</reference>
<gene>
    <name evidence="13" type="ORF">MT2528_1545</name>
    <name evidence="14" type="ORF">NVI5450_1744</name>
</gene>
<evidence type="ECO:0000313" key="13">
    <source>
        <dbReference type="EMBL" id="SGY88570.1"/>
    </source>
</evidence>
<comment type="similarity">
    <text evidence="2 10">Belongs to the cytochrome c oxidase subunit 3 family.</text>
</comment>
<dbReference type="EC" id="7.1.1.9" evidence="3"/>
<evidence type="ECO:0000256" key="7">
    <source>
        <dbReference type="ARBA" id="ARBA00023136"/>
    </source>
</evidence>
<evidence type="ECO:0000259" key="12">
    <source>
        <dbReference type="PROSITE" id="PS50253"/>
    </source>
</evidence>
<evidence type="ECO:0000313" key="15">
    <source>
        <dbReference type="Proteomes" id="UP000182660"/>
    </source>
</evidence>
<protein>
    <recommendedName>
        <fullName evidence="3">cytochrome-c oxidase</fullName>
        <ecNumber evidence="3">7.1.1.9</ecNumber>
    </recommendedName>
    <alternativeName>
        <fullName evidence="8">Cytochrome aa3 subunit 3</fullName>
    </alternativeName>
    <alternativeName>
        <fullName evidence="9">Cytochrome c oxidase polypeptide III</fullName>
    </alternativeName>
</protein>
<keyword evidence="4 10" id="KW-0812">Transmembrane</keyword>
<dbReference type="InterPro" id="IPR024791">
    <property type="entry name" value="Cyt_c/ubiquinol_Oxase_su3"/>
</dbReference>
<evidence type="ECO:0000256" key="6">
    <source>
        <dbReference type="ARBA" id="ARBA00022989"/>
    </source>
</evidence>
<evidence type="ECO:0000313" key="14">
    <source>
        <dbReference type="EMBL" id="SGY95621.1"/>
    </source>
</evidence>
<dbReference type="STRING" id="80854.MVIS_3431"/>
<dbReference type="CDD" id="cd01665">
    <property type="entry name" value="Cyt_c_Oxidase_III"/>
    <property type="match status" value="1"/>
</dbReference>
<evidence type="ECO:0000256" key="2">
    <source>
        <dbReference type="ARBA" id="ARBA00010581"/>
    </source>
</evidence>
<sequence length="298" mass="33908">MQDNNEYAKAPKNYYVPASSIWPFVGAIALFIIAIGAATTVQQVDKDGSNSGIPILLIGIGILLFMLISWFRNVITESMSGLYNQQLDRSFRMGMLWFIFSEVMFFIALFGVLFYLRNLSIPWLGGEGNNAMTHAVIWADFIPQWPLTITPDGRETQAMPWYGLPLINTIILISSSITLHFAHHSLIAKQRTKLVIWLTITVALGVTFLFFQAEEYIHAYHALSLKFDSGVYGNTFYLLTGFHGMHVTLGVIMLTVMLFRIINGHFTPGKHFAFEASAWYWHFVDVVWIILFIFVYIV</sequence>
<feature type="transmembrane region" description="Helical" evidence="11">
    <location>
        <begin position="236"/>
        <end position="259"/>
    </location>
</feature>
<dbReference type="Gene3D" id="1.10.287.70">
    <property type="match status" value="1"/>
</dbReference>
<dbReference type="Pfam" id="PF00510">
    <property type="entry name" value="COX3"/>
    <property type="match status" value="2"/>
</dbReference>
<keyword evidence="5" id="KW-1278">Translocase</keyword>
<dbReference type="RefSeq" id="WP_045111441.1">
    <property type="nucleotide sequence ID" value="NZ_CAWQZC010000118.1"/>
</dbReference>
<organism evidence="14 16">
    <name type="scientific">Moritella viscosa</name>
    <dbReference type="NCBI Taxonomy" id="80854"/>
    <lineage>
        <taxon>Bacteria</taxon>
        <taxon>Pseudomonadati</taxon>
        <taxon>Pseudomonadota</taxon>
        <taxon>Gammaproteobacteria</taxon>
        <taxon>Alteromonadales</taxon>
        <taxon>Moritellaceae</taxon>
        <taxon>Moritella</taxon>
    </lineage>
</organism>
<feature type="transmembrane region" description="Helical" evidence="11">
    <location>
        <begin position="53"/>
        <end position="75"/>
    </location>
</feature>
<dbReference type="GO" id="GO:0005886">
    <property type="term" value="C:plasma membrane"/>
    <property type="evidence" value="ECO:0007669"/>
    <property type="project" value="UniProtKB-SubCell"/>
</dbReference>